<protein>
    <submittedName>
        <fullName evidence="9">BMP family ABC transporter substrate-binding protein</fullName>
    </submittedName>
</protein>
<evidence type="ECO:0000256" key="1">
    <source>
        <dbReference type="ARBA" id="ARBA00004193"/>
    </source>
</evidence>
<sequence length="328" mass="36693">MKQQKIGTWLLLIGSGIAVTCLLLTAIYVIKTMNSVNHEKTSNRTTTVTILTTDVIADQSWGSLAYNGMINIQQNFEVDTEIKSELSDEQSIENAAIDAAENGSDIIIGHGREFSTIFNQVASNYKDTFFVTIHGDSKHENQAVYTYDQGEMEYFAGIAATLVTKSNKIALIDAYEAREKNPQFERAIKEYAPEAEFSYVVVDSRDDGEKALTLMNELLEEGYDVFYSKGNGFNREVIKRAIETDTFVIGYLDDQSYMGKSNVITSVMNDVPSAYLAIMKDYFSDTGIKAGKKILTEDDGVYRLAELGPMLTEKDKQFIAKEKETFSQ</sequence>
<dbReference type="RefSeq" id="WP_239673230.1">
    <property type="nucleotide sequence ID" value="NZ_CP049742.1"/>
</dbReference>
<gene>
    <name evidence="9" type="ORF">G8O30_01365</name>
</gene>
<evidence type="ECO:0000256" key="4">
    <source>
        <dbReference type="ARBA" id="ARBA00022729"/>
    </source>
</evidence>
<evidence type="ECO:0000256" key="2">
    <source>
        <dbReference type="ARBA" id="ARBA00008610"/>
    </source>
</evidence>
<dbReference type="Pfam" id="PF02608">
    <property type="entry name" value="Bmp"/>
    <property type="match status" value="1"/>
</dbReference>
<evidence type="ECO:0000256" key="5">
    <source>
        <dbReference type="ARBA" id="ARBA00023136"/>
    </source>
</evidence>
<keyword evidence="6" id="KW-0449">Lipoprotein</keyword>
<comment type="subcellular location">
    <subcellularLocation>
        <location evidence="1">Cell membrane</location>
        <topology evidence="1">Lipid-anchor</topology>
    </subcellularLocation>
</comment>
<dbReference type="InterPro" id="IPR050957">
    <property type="entry name" value="BMP_lipoprotein"/>
</dbReference>
<name>A0A7S8HEH1_9BACI</name>
<keyword evidence="7" id="KW-1133">Transmembrane helix</keyword>
<keyword evidence="4" id="KW-0732">Signal</keyword>
<keyword evidence="5 7" id="KW-0472">Membrane</keyword>
<comment type="similarity">
    <text evidence="2">Belongs to the BMP lipoprotein family.</text>
</comment>
<dbReference type="InterPro" id="IPR028082">
    <property type="entry name" value="Peripla_BP_I"/>
</dbReference>
<feature type="domain" description="ABC transporter substrate-binding protein PnrA-like" evidence="8">
    <location>
        <begin position="47"/>
        <end position="326"/>
    </location>
</feature>
<dbReference type="PANTHER" id="PTHR34296">
    <property type="entry name" value="TRANSCRIPTIONAL ACTIVATOR PROTEIN MED"/>
    <property type="match status" value="1"/>
</dbReference>
<keyword evidence="10" id="KW-1185">Reference proteome</keyword>
<evidence type="ECO:0000313" key="9">
    <source>
        <dbReference type="EMBL" id="QPC45712.1"/>
    </source>
</evidence>
<keyword evidence="3" id="KW-1003">Cell membrane</keyword>
<evidence type="ECO:0000256" key="6">
    <source>
        <dbReference type="ARBA" id="ARBA00023288"/>
    </source>
</evidence>
<dbReference type="KEGG" id="mcui:G8O30_01365"/>
<evidence type="ECO:0000256" key="7">
    <source>
        <dbReference type="SAM" id="Phobius"/>
    </source>
</evidence>
<dbReference type="PANTHER" id="PTHR34296:SF2">
    <property type="entry name" value="ABC TRANSPORTER GUANOSINE-BINDING PROTEIN NUPN"/>
    <property type="match status" value="1"/>
</dbReference>
<dbReference type="SUPFAM" id="SSF53822">
    <property type="entry name" value="Periplasmic binding protein-like I"/>
    <property type="match status" value="1"/>
</dbReference>
<reference evidence="9 10" key="1">
    <citation type="submission" date="2019-07" db="EMBL/GenBank/DDBJ databases">
        <title>Genome sequence of 2 isolates from Red Sea Mangroves.</title>
        <authorList>
            <person name="Sefrji F."/>
            <person name="Michoud G."/>
            <person name="Merlino G."/>
            <person name="Daffonchio D."/>
        </authorList>
    </citation>
    <scope>NUCLEOTIDE SEQUENCE [LARGE SCALE GENOMIC DNA]</scope>
    <source>
        <strain evidence="9 10">R1DC41</strain>
    </source>
</reference>
<dbReference type="Gene3D" id="3.40.50.2300">
    <property type="match status" value="2"/>
</dbReference>
<organism evidence="9 10">
    <name type="scientific">Mangrovibacillus cuniculi</name>
    <dbReference type="NCBI Taxonomy" id="2593652"/>
    <lineage>
        <taxon>Bacteria</taxon>
        <taxon>Bacillati</taxon>
        <taxon>Bacillota</taxon>
        <taxon>Bacilli</taxon>
        <taxon>Bacillales</taxon>
        <taxon>Bacillaceae</taxon>
        <taxon>Mangrovibacillus</taxon>
    </lineage>
</organism>
<feature type="transmembrane region" description="Helical" evidence="7">
    <location>
        <begin position="6"/>
        <end position="30"/>
    </location>
</feature>
<evidence type="ECO:0000259" key="8">
    <source>
        <dbReference type="Pfam" id="PF02608"/>
    </source>
</evidence>
<keyword evidence="7" id="KW-0812">Transmembrane</keyword>
<dbReference type="AlphaFoldDB" id="A0A7S8HEH1"/>
<dbReference type="Proteomes" id="UP000593626">
    <property type="component" value="Chromosome"/>
</dbReference>
<evidence type="ECO:0000256" key="3">
    <source>
        <dbReference type="ARBA" id="ARBA00022475"/>
    </source>
</evidence>
<dbReference type="EMBL" id="CP049742">
    <property type="protein sequence ID" value="QPC45712.1"/>
    <property type="molecule type" value="Genomic_DNA"/>
</dbReference>
<proteinExistence type="inferred from homology"/>
<dbReference type="GO" id="GO:0005886">
    <property type="term" value="C:plasma membrane"/>
    <property type="evidence" value="ECO:0007669"/>
    <property type="project" value="UniProtKB-SubCell"/>
</dbReference>
<dbReference type="InterPro" id="IPR003760">
    <property type="entry name" value="PnrA-like"/>
</dbReference>
<evidence type="ECO:0000313" key="10">
    <source>
        <dbReference type="Proteomes" id="UP000593626"/>
    </source>
</evidence>
<accession>A0A7S8HEH1</accession>